<sequence>SLYDLQASCVVGRVWGGVKKEIKIYILLSKTYKTRNPHHGCRLSLVIEATL</sequence>
<reference evidence="1" key="1">
    <citation type="submission" date="2014-05" db="EMBL/GenBank/DDBJ databases">
        <authorList>
            <person name="Chronopoulou M."/>
        </authorList>
    </citation>
    <scope>NUCLEOTIDE SEQUENCE</scope>
    <source>
        <tissue evidence="1">Whole organism</tissue>
    </source>
</reference>
<feature type="non-terminal residue" evidence="1">
    <location>
        <position position="1"/>
    </location>
</feature>
<evidence type="ECO:0000313" key="1">
    <source>
        <dbReference type="EMBL" id="CDW47297.1"/>
    </source>
</evidence>
<protein>
    <submittedName>
        <fullName evidence="1">Uncharacterized protein</fullName>
    </submittedName>
</protein>
<name>A0A0K2VAU5_LEPSM</name>
<dbReference type="EMBL" id="HACA01029936">
    <property type="protein sequence ID" value="CDW47297.1"/>
    <property type="molecule type" value="Transcribed_RNA"/>
</dbReference>
<organism evidence="1">
    <name type="scientific">Lepeophtheirus salmonis</name>
    <name type="common">Salmon louse</name>
    <name type="synonym">Caligus salmonis</name>
    <dbReference type="NCBI Taxonomy" id="72036"/>
    <lineage>
        <taxon>Eukaryota</taxon>
        <taxon>Metazoa</taxon>
        <taxon>Ecdysozoa</taxon>
        <taxon>Arthropoda</taxon>
        <taxon>Crustacea</taxon>
        <taxon>Multicrustacea</taxon>
        <taxon>Hexanauplia</taxon>
        <taxon>Copepoda</taxon>
        <taxon>Siphonostomatoida</taxon>
        <taxon>Caligidae</taxon>
        <taxon>Lepeophtheirus</taxon>
    </lineage>
</organism>
<proteinExistence type="predicted"/>
<dbReference type="AlphaFoldDB" id="A0A0K2VAU5"/>
<accession>A0A0K2VAU5</accession>